<keyword evidence="4" id="KW-0496">Mitochondrion</keyword>
<dbReference type="Gene3D" id="3.30.160.20">
    <property type="match status" value="1"/>
</dbReference>
<dbReference type="AlphaFoldDB" id="A0AAD6E4L3"/>
<comment type="caution">
    <text evidence="7">The sequence shown here is derived from an EMBL/GenBank/DDBJ whole genome shotgun (WGS) entry which is preliminary data.</text>
</comment>
<dbReference type="Pfam" id="PF00472">
    <property type="entry name" value="RF-1"/>
    <property type="match status" value="1"/>
</dbReference>
<evidence type="ECO:0000313" key="7">
    <source>
        <dbReference type="EMBL" id="KAJ5600397.1"/>
    </source>
</evidence>
<dbReference type="GO" id="GO:0003747">
    <property type="term" value="F:translation release factor activity"/>
    <property type="evidence" value="ECO:0007669"/>
    <property type="project" value="InterPro"/>
</dbReference>
<comment type="subcellular location">
    <subcellularLocation>
        <location evidence="1">Mitochondrion</location>
    </subcellularLocation>
</comment>
<evidence type="ECO:0000313" key="8">
    <source>
        <dbReference type="Proteomes" id="UP001216150"/>
    </source>
</evidence>
<feature type="domain" description="Prokaryotic-type class I peptide chain release factors" evidence="6">
    <location>
        <begin position="47"/>
        <end position="143"/>
    </location>
</feature>
<sequence>MSLFRLMPRVLNLQASRSGILETGISPLRNFTTTPPQSAKPLPPRLKLLDSDLSISYLKGTGPGGQKINKTNSAVQIIHKPTGIVIKSQATRSQSQNEKIARSLLADRVEEHLFGGSSRVALKAEVAKKKKASKVKKAKRKYRGLERENGDVNGDGGATGGIEELRSIGEVLEGTTTTNKDGEVDGDGLKKGDGYS</sequence>
<dbReference type="InterPro" id="IPR000352">
    <property type="entry name" value="Pep_chain_release_fac_I"/>
</dbReference>
<protein>
    <recommendedName>
        <fullName evidence="6">Prokaryotic-type class I peptide chain release factors domain-containing protein</fullName>
    </recommendedName>
</protein>
<evidence type="ECO:0000256" key="2">
    <source>
        <dbReference type="ARBA" id="ARBA00010835"/>
    </source>
</evidence>
<reference evidence="7 8" key="1">
    <citation type="journal article" date="2023" name="IMA Fungus">
        <title>Comparative genomic study of the Penicillium genus elucidates a diverse pangenome and 15 lateral gene transfer events.</title>
        <authorList>
            <person name="Petersen C."/>
            <person name="Sorensen T."/>
            <person name="Nielsen M.R."/>
            <person name="Sondergaard T.E."/>
            <person name="Sorensen J.L."/>
            <person name="Fitzpatrick D.A."/>
            <person name="Frisvad J.C."/>
            <person name="Nielsen K.L."/>
        </authorList>
    </citation>
    <scope>NUCLEOTIDE SEQUENCE [LARGE SCALE GENOMIC DNA]</scope>
    <source>
        <strain evidence="7 8">IBT 29057</strain>
    </source>
</reference>
<evidence type="ECO:0000256" key="3">
    <source>
        <dbReference type="ARBA" id="ARBA00022946"/>
    </source>
</evidence>
<dbReference type="PANTHER" id="PTHR46203:SF1">
    <property type="entry name" value="MITOCHONDRIAL TRANSLATION RELEASE FACTOR IN RESCUE"/>
    <property type="match status" value="1"/>
</dbReference>
<dbReference type="InterPro" id="IPR052405">
    <property type="entry name" value="Mito_Transl_Release_Factor"/>
</dbReference>
<gene>
    <name evidence="7" type="ORF">N7450_001464</name>
</gene>
<dbReference type="FunFam" id="3.30.160.20:FF:000065">
    <property type="entry name" value="Peptidyl-tRNA hydrolase domain protein"/>
    <property type="match status" value="1"/>
</dbReference>
<dbReference type="GO" id="GO:0005739">
    <property type="term" value="C:mitochondrion"/>
    <property type="evidence" value="ECO:0007669"/>
    <property type="project" value="UniProtKB-SubCell"/>
</dbReference>
<dbReference type="GO" id="GO:0032543">
    <property type="term" value="P:mitochondrial translation"/>
    <property type="evidence" value="ECO:0007669"/>
    <property type="project" value="UniProtKB-ARBA"/>
</dbReference>
<dbReference type="InterPro" id="IPR045853">
    <property type="entry name" value="Pep_chain_release_fac_I_sf"/>
</dbReference>
<name>A0AAD6E4L3_9EURO</name>
<accession>A0AAD6E4L3</accession>
<evidence type="ECO:0000256" key="1">
    <source>
        <dbReference type="ARBA" id="ARBA00004173"/>
    </source>
</evidence>
<dbReference type="PANTHER" id="PTHR46203">
    <property type="entry name" value="PROBABLE PEPTIDE CHAIN RELEASE FACTOR C12ORF65"/>
    <property type="match status" value="1"/>
</dbReference>
<feature type="region of interest" description="Disordered" evidence="5">
    <location>
        <begin position="133"/>
        <end position="196"/>
    </location>
</feature>
<dbReference type="Proteomes" id="UP001216150">
    <property type="component" value="Unassembled WGS sequence"/>
</dbReference>
<evidence type="ECO:0000259" key="6">
    <source>
        <dbReference type="Pfam" id="PF00472"/>
    </source>
</evidence>
<proteinExistence type="inferred from homology"/>
<dbReference type="SUPFAM" id="SSF75620">
    <property type="entry name" value="Release factor"/>
    <property type="match status" value="1"/>
</dbReference>
<feature type="compositionally biased region" description="Basic and acidic residues" evidence="5">
    <location>
        <begin position="180"/>
        <end position="196"/>
    </location>
</feature>
<keyword evidence="3" id="KW-0809">Transit peptide</keyword>
<comment type="similarity">
    <text evidence="2">Belongs to the prokaryotic/mitochondrial release factor family.</text>
</comment>
<dbReference type="EMBL" id="JAQJAC010000001">
    <property type="protein sequence ID" value="KAJ5600397.1"/>
    <property type="molecule type" value="Genomic_DNA"/>
</dbReference>
<organism evidence="7 8">
    <name type="scientific">Penicillium hetheringtonii</name>
    <dbReference type="NCBI Taxonomy" id="911720"/>
    <lineage>
        <taxon>Eukaryota</taxon>
        <taxon>Fungi</taxon>
        <taxon>Dikarya</taxon>
        <taxon>Ascomycota</taxon>
        <taxon>Pezizomycotina</taxon>
        <taxon>Eurotiomycetes</taxon>
        <taxon>Eurotiomycetidae</taxon>
        <taxon>Eurotiales</taxon>
        <taxon>Aspergillaceae</taxon>
        <taxon>Penicillium</taxon>
    </lineage>
</organism>
<feature type="compositionally biased region" description="Basic residues" evidence="5">
    <location>
        <begin position="133"/>
        <end position="142"/>
    </location>
</feature>
<evidence type="ECO:0000256" key="5">
    <source>
        <dbReference type="SAM" id="MobiDB-lite"/>
    </source>
</evidence>
<keyword evidence="8" id="KW-1185">Reference proteome</keyword>
<evidence type="ECO:0000256" key="4">
    <source>
        <dbReference type="ARBA" id="ARBA00023128"/>
    </source>
</evidence>